<name>A0A1I2BGX0_9ACTN</name>
<protein>
    <submittedName>
        <fullName evidence="1">Uncharacterized protein</fullName>
    </submittedName>
</protein>
<dbReference type="Proteomes" id="UP000198716">
    <property type="component" value="Unassembled WGS sequence"/>
</dbReference>
<proteinExistence type="predicted"/>
<organism evidence="1 2">
    <name type="scientific">Actinopolyspora alba</name>
    <dbReference type="NCBI Taxonomy" id="673379"/>
    <lineage>
        <taxon>Bacteria</taxon>
        <taxon>Bacillati</taxon>
        <taxon>Actinomycetota</taxon>
        <taxon>Actinomycetes</taxon>
        <taxon>Actinopolysporales</taxon>
        <taxon>Actinopolysporaceae</taxon>
        <taxon>Actinopolyspora</taxon>
        <taxon>Actinopolyspora alba group</taxon>
    </lineage>
</organism>
<dbReference type="RefSeq" id="WP_092929260.1">
    <property type="nucleotide sequence ID" value="NZ_FOMZ01000016.1"/>
</dbReference>
<dbReference type="AlphaFoldDB" id="A0A1I2BGX0"/>
<evidence type="ECO:0000313" key="2">
    <source>
        <dbReference type="Proteomes" id="UP000198716"/>
    </source>
</evidence>
<gene>
    <name evidence="1" type="ORF">SAMN04487819_11685</name>
</gene>
<reference evidence="2" key="1">
    <citation type="submission" date="2016-10" db="EMBL/GenBank/DDBJ databases">
        <authorList>
            <person name="Varghese N."/>
            <person name="Submissions S."/>
        </authorList>
    </citation>
    <scope>NUCLEOTIDE SEQUENCE [LARGE SCALE GENOMIC DNA]</scope>
    <source>
        <strain evidence="2">DSM 45004</strain>
    </source>
</reference>
<evidence type="ECO:0000313" key="1">
    <source>
        <dbReference type="EMBL" id="SFE55068.1"/>
    </source>
</evidence>
<keyword evidence="2" id="KW-1185">Reference proteome</keyword>
<accession>A0A1I2BGX0</accession>
<dbReference type="EMBL" id="FOMZ01000016">
    <property type="protein sequence ID" value="SFE55068.1"/>
    <property type="molecule type" value="Genomic_DNA"/>
</dbReference>
<sequence>MGTPSDDRVYGVRTVDTLGEDLYLIAGRILSDLKADQAEGNLPGNAVIVTAVQGSTITVQAHVVHTHQGEPADRTAIRSRALTVMDRYNWIGKKNRHDVRFTPSVTVRYVRSRLDAASLGSVIG</sequence>